<evidence type="ECO:0000256" key="1">
    <source>
        <dbReference type="ARBA" id="ARBA00004651"/>
    </source>
</evidence>
<feature type="domain" description="ABC3 transporter permease C-terminal" evidence="7">
    <location>
        <begin position="664"/>
        <end position="772"/>
    </location>
</feature>
<dbReference type="GO" id="GO:0005886">
    <property type="term" value="C:plasma membrane"/>
    <property type="evidence" value="ECO:0007669"/>
    <property type="project" value="UniProtKB-SubCell"/>
</dbReference>
<evidence type="ECO:0000256" key="3">
    <source>
        <dbReference type="ARBA" id="ARBA00022692"/>
    </source>
</evidence>
<feature type="transmembrane region" description="Helical" evidence="6">
    <location>
        <begin position="660"/>
        <end position="684"/>
    </location>
</feature>
<evidence type="ECO:0000313" key="10">
    <source>
        <dbReference type="Proteomes" id="UP000241964"/>
    </source>
</evidence>
<keyword evidence="4 6" id="KW-1133">Transmembrane helix</keyword>
<feature type="transmembrane region" description="Helical" evidence="6">
    <location>
        <begin position="321"/>
        <end position="348"/>
    </location>
</feature>
<evidence type="ECO:0000256" key="2">
    <source>
        <dbReference type="ARBA" id="ARBA00022475"/>
    </source>
</evidence>
<organism evidence="9 10">
    <name type="scientific">Dyadobacter jiangsuensis</name>
    <dbReference type="NCBI Taxonomy" id="1591085"/>
    <lineage>
        <taxon>Bacteria</taxon>
        <taxon>Pseudomonadati</taxon>
        <taxon>Bacteroidota</taxon>
        <taxon>Cytophagia</taxon>
        <taxon>Cytophagales</taxon>
        <taxon>Spirosomataceae</taxon>
        <taxon>Dyadobacter</taxon>
    </lineage>
</organism>
<feature type="transmembrane region" description="Helical" evidence="6">
    <location>
        <begin position="368"/>
        <end position="393"/>
    </location>
</feature>
<dbReference type="Pfam" id="PF12704">
    <property type="entry name" value="MacB_PCD"/>
    <property type="match status" value="2"/>
</dbReference>
<dbReference type="InterPro" id="IPR050250">
    <property type="entry name" value="Macrolide_Exporter_MacB"/>
</dbReference>
<proteinExistence type="predicted"/>
<reference evidence="9 10" key="1">
    <citation type="submission" date="2018-03" db="EMBL/GenBank/DDBJ databases">
        <title>Genomic Encyclopedia of Archaeal and Bacterial Type Strains, Phase II (KMG-II): from individual species to whole genera.</title>
        <authorList>
            <person name="Goeker M."/>
        </authorList>
    </citation>
    <scope>NUCLEOTIDE SEQUENCE [LARGE SCALE GENOMIC DNA]</scope>
    <source>
        <strain evidence="9 10">DSM 29057</strain>
    </source>
</reference>
<feature type="transmembrane region" description="Helical" evidence="6">
    <location>
        <begin position="414"/>
        <end position="437"/>
    </location>
</feature>
<dbReference type="Pfam" id="PF02687">
    <property type="entry name" value="FtsX"/>
    <property type="match status" value="2"/>
</dbReference>
<feature type="transmembrane region" description="Helical" evidence="6">
    <location>
        <begin position="21"/>
        <end position="41"/>
    </location>
</feature>
<dbReference type="InterPro" id="IPR025857">
    <property type="entry name" value="MacB_PCD"/>
</dbReference>
<dbReference type="AlphaFoldDB" id="A0A2P8G263"/>
<dbReference type="InterPro" id="IPR003838">
    <property type="entry name" value="ABC3_permease_C"/>
</dbReference>
<evidence type="ECO:0000256" key="6">
    <source>
        <dbReference type="SAM" id="Phobius"/>
    </source>
</evidence>
<feature type="transmembrane region" description="Helical" evidence="6">
    <location>
        <begin position="744"/>
        <end position="764"/>
    </location>
</feature>
<feature type="domain" description="ABC3 transporter permease C-terminal" evidence="7">
    <location>
        <begin position="281"/>
        <end position="395"/>
    </location>
</feature>
<sequence length="783" mass="87199">MLQNYFNIAIRSLLKNKLFSFINIFGLAVGMACSLLIWLWVKDELSFDRFYPGISNIYYVRSAYSERGQTGVGDVTPGPWQEALEKNVADVRAITKITFGRELLVQVGEKSTKETGIYATSGFFKVFQTPFIEGTASKAIEQPTSIAISRKMAEKYFGKSSAVGKTLKLNNASDMIVSAVFEDIPHNSTVRFNWIVNFKAQEADWMKWWGNSSFKTYALLAPNADPVKVEKVMRQVIKKAAPPQLTSFPLLQKMADTYLYTEYANLKPSGGRIEYVRIFSVVAVFILLIACVNFMNLATARSLKRAREVGVRKVVGAEKKFLVMQFLGESLIVSTLASILATLLVLLVLPVFNTIVMKSIELHWSDPFLWGAIIGLTLITGIVAGSYPALYLSAMQPVRILKGKMTFSNGSLHLRKGLVVFQFGLSIFLIVGTLVIGNQMDYIQNKRLGLDQENVVYLPLEGELGNRLEPFLQEILASPTVSAATTVGEIPTNIYGNSGDLDWTGRDPAVDNTVYATFVGYDFAKTMNISMAGGRDFSKEFAADTTNYIINEAAARMMKMQDPVGKQVKFWMGKGTIVGVMKDFHITSFHTAIKPLILVHYKGLNTEHMMIRIKAGQTSRALAHIERVTHAFNPNYPFTYHFLDESFENMYRSELIVSTLIRYFGIMAIVISCLGLLGLAAFTAEQRTKEIGIRKVLGANVASVVTLLSRDFIKLVLIAIVLATPPAWYVMDRWLNDFAYHTELSWQIFLLAGLIATGIALLTVSFQSIKAALTDPVKSLKTE</sequence>
<dbReference type="PANTHER" id="PTHR30572:SF18">
    <property type="entry name" value="ABC-TYPE MACROLIDE FAMILY EXPORT SYSTEM PERMEASE COMPONENT 2"/>
    <property type="match status" value="1"/>
</dbReference>
<keyword evidence="3 6" id="KW-0812">Transmembrane</keyword>
<feature type="transmembrane region" description="Helical" evidence="6">
    <location>
        <begin position="696"/>
        <end position="724"/>
    </location>
</feature>
<evidence type="ECO:0000256" key="5">
    <source>
        <dbReference type="ARBA" id="ARBA00023136"/>
    </source>
</evidence>
<comment type="caution">
    <text evidence="9">The sequence shown here is derived from an EMBL/GenBank/DDBJ whole genome shotgun (WGS) entry which is preliminary data.</text>
</comment>
<keyword evidence="2" id="KW-1003">Cell membrane</keyword>
<gene>
    <name evidence="9" type="ORF">CLV60_107328</name>
</gene>
<dbReference type="Proteomes" id="UP000241964">
    <property type="component" value="Unassembled WGS sequence"/>
</dbReference>
<feature type="domain" description="MacB-like periplasmic core" evidence="8">
    <location>
        <begin position="425"/>
        <end position="622"/>
    </location>
</feature>
<evidence type="ECO:0000313" key="9">
    <source>
        <dbReference type="EMBL" id="PSL28063.1"/>
    </source>
</evidence>
<feature type="transmembrane region" description="Helical" evidence="6">
    <location>
        <begin position="275"/>
        <end position="300"/>
    </location>
</feature>
<name>A0A2P8G263_9BACT</name>
<evidence type="ECO:0000259" key="7">
    <source>
        <dbReference type="Pfam" id="PF02687"/>
    </source>
</evidence>
<dbReference type="OrthoDB" id="5933722at2"/>
<evidence type="ECO:0000259" key="8">
    <source>
        <dbReference type="Pfam" id="PF12704"/>
    </source>
</evidence>
<dbReference type="PANTHER" id="PTHR30572">
    <property type="entry name" value="MEMBRANE COMPONENT OF TRANSPORTER-RELATED"/>
    <property type="match status" value="1"/>
</dbReference>
<dbReference type="GO" id="GO:0022857">
    <property type="term" value="F:transmembrane transporter activity"/>
    <property type="evidence" value="ECO:0007669"/>
    <property type="project" value="TreeGrafter"/>
</dbReference>
<dbReference type="EMBL" id="PYAS01000007">
    <property type="protein sequence ID" value="PSL28063.1"/>
    <property type="molecule type" value="Genomic_DNA"/>
</dbReference>
<feature type="domain" description="MacB-like periplasmic core" evidence="8">
    <location>
        <begin position="20"/>
        <end position="235"/>
    </location>
</feature>
<accession>A0A2P8G263</accession>
<evidence type="ECO:0000256" key="4">
    <source>
        <dbReference type="ARBA" id="ARBA00022989"/>
    </source>
</evidence>
<keyword evidence="10" id="KW-1185">Reference proteome</keyword>
<comment type="subcellular location">
    <subcellularLocation>
        <location evidence="1">Cell membrane</location>
        <topology evidence="1">Multi-pass membrane protein</topology>
    </subcellularLocation>
</comment>
<protein>
    <submittedName>
        <fullName evidence="9">Putative permease</fullName>
    </submittedName>
</protein>
<dbReference type="RefSeq" id="WP_106596522.1">
    <property type="nucleotide sequence ID" value="NZ_PYAS01000007.1"/>
</dbReference>
<keyword evidence="5 6" id="KW-0472">Membrane</keyword>